<sequence>MAKVDVDYRLPIAEIGPLLCKLINETVPDKAELAPEELDRMETEVNIAAQASAFQFRFSGFYRI</sequence>
<comment type="caution">
    <text evidence="1">The sequence shown here is derived from an EMBL/GenBank/DDBJ whole genome shotgun (WGS) entry which is preliminary data.</text>
</comment>
<accession>A0A327NGP0</accession>
<proteinExistence type="predicted"/>
<dbReference type="EMBL" id="QLII01000001">
    <property type="protein sequence ID" value="RAI74540.1"/>
    <property type="molecule type" value="Genomic_DNA"/>
</dbReference>
<dbReference type="AlphaFoldDB" id="A0A327NGP0"/>
<reference evidence="1 2" key="1">
    <citation type="submission" date="2018-06" db="EMBL/GenBank/DDBJ databases">
        <title>Spirosoma sp. HMF3257 Genome sequencing and assembly.</title>
        <authorList>
            <person name="Kang H."/>
            <person name="Cha I."/>
            <person name="Kim H."/>
            <person name="Kang J."/>
            <person name="Joh K."/>
        </authorList>
    </citation>
    <scope>NUCLEOTIDE SEQUENCE [LARGE SCALE GENOMIC DNA]</scope>
    <source>
        <strain evidence="1 2">HMF3257</strain>
    </source>
</reference>
<gene>
    <name evidence="1" type="ORF">HMF3257_10165</name>
</gene>
<dbReference type="Proteomes" id="UP000249016">
    <property type="component" value="Unassembled WGS sequence"/>
</dbReference>
<dbReference type="OrthoDB" id="1524092at2"/>
<name>A0A327NGP0_9BACT</name>
<evidence type="ECO:0000313" key="1">
    <source>
        <dbReference type="EMBL" id="RAI74540.1"/>
    </source>
</evidence>
<evidence type="ECO:0000313" key="2">
    <source>
        <dbReference type="Proteomes" id="UP000249016"/>
    </source>
</evidence>
<protein>
    <submittedName>
        <fullName evidence="1">Uncharacterized protein</fullName>
    </submittedName>
</protein>
<dbReference type="RefSeq" id="WP_111341910.1">
    <property type="nucleotide sequence ID" value="NZ_QLII01000001.1"/>
</dbReference>
<keyword evidence="2" id="KW-1185">Reference proteome</keyword>
<organism evidence="1 2">
    <name type="scientific">Spirosoma telluris</name>
    <dbReference type="NCBI Taxonomy" id="2183553"/>
    <lineage>
        <taxon>Bacteria</taxon>
        <taxon>Pseudomonadati</taxon>
        <taxon>Bacteroidota</taxon>
        <taxon>Cytophagia</taxon>
        <taxon>Cytophagales</taxon>
        <taxon>Cytophagaceae</taxon>
        <taxon>Spirosoma</taxon>
    </lineage>
</organism>